<evidence type="ECO:0000256" key="6">
    <source>
        <dbReference type="SAM" id="Phobius"/>
    </source>
</evidence>
<dbReference type="Gene3D" id="3.30.300.30">
    <property type="match status" value="1"/>
</dbReference>
<dbReference type="AlphaFoldDB" id="A0A7R9M4C0"/>
<dbReference type="NCBIfam" id="NF001208">
    <property type="entry name" value="PRK00174.1"/>
    <property type="match status" value="1"/>
</dbReference>
<comment type="catalytic activity">
    <reaction evidence="5">
        <text>acetate + ATP + CoA = acetyl-CoA + AMP + diphosphate</text>
        <dbReference type="Rhea" id="RHEA:23176"/>
        <dbReference type="ChEBI" id="CHEBI:30089"/>
        <dbReference type="ChEBI" id="CHEBI:30616"/>
        <dbReference type="ChEBI" id="CHEBI:33019"/>
        <dbReference type="ChEBI" id="CHEBI:57287"/>
        <dbReference type="ChEBI" id="CHEBI:57288"/>
        <dbReference type="ChEBI" id="CHEBI:456215"/>
        <dbReference type="EC" id="6.2.1.1"/>
    </reaction>
</comment>
<dbReference type="InterPro" id="IPR011904">
    <property type="entry name" value="Ac_CoA_lig"/>
</dbReference>
<evidence type="ECO:0000256" key="3">
    <source>
        <dbReference type="ARBA" id="ARBA00022741"/>
    </source>
</evidence>
<feature type="transmembrane region" description="Helical" evidence="6">
    <location>
        <begin position="145"/>
        <end position="167"/>
    </location>
</feature>
<keyword evidence="6" id="KW-1133">Transmembrane helix</keyword>
<evidence type="ECO:0000256" key="4">
    <source>
        <dbReference type="ARBA" id="ARBA00022840"/>
    </source>
</evidence>
<dbReference type="OrthoDB" id="1706066at2759"/>
<dbReference type="GO" id="GO:0003987">
    <property type="term" value="F:acetate-CoA ligase activity"/>
    <property type="evidence" value="ECO:0007669"/>
    <property type="project" value="UniProtKB-UniRule"/>
</dbReference>
<dbReference type="InterPro" id="IPR045851">
    <property type="entry name" value="AMP-bd_C_sf"/>
</dbReference>
<dbReference type="GO" id="GO:0019427">
    <property type="term" value="P:acetyl-CoA biosynthetic process from acetate"/>
    <property type="evidence" value="ECO:0007669"/>
    <property type="project" value="InterPro"/>
</dbReference>
<dbReference type="SUPFAM" id="SSF56801">
    <property type="entry name" value="Acetyl-CoA synthetase-like"/>
    <property type="match status" value="1"/>
</dbReference>
<evidence type="ECO:0000313" key="11">
    <source>
        <dbReference type="Proteomes" id="UP000728032"/>
    </source>
</evidence>
<dbReference type="EMBL" id="CAJPVJ010005978">
    <property type="protein sequence ID" value="CAG2170019.1"/>
    <property type="molecule type" value="Genomic_DNA"/>
</dbReference>
<dbReference type="NCBIfam" id="TIGR02188">
    <property type="entry name" value="Ac_CoA_lig_AcsA"/>
    <property type="match status" value="1"/>
</dbReference>
<comment type="similarity">
    <text evidence="1 5">Belongs to the ATP-dependent AMP-binding enzyme family.</text>
</comment>
<dbReference type="InterPro" id="IPR032387">
    <property type="entry name" value="ACAS_N"/>
</dbReference>
<keyword evidence="6" id="KW-0812">Transmembrane</keyword>
<proteinExistence type="inferred from homology"/>
<keyword evidence="11" id="KW-1185">Reference proteome</keyword>
<gene>
    <name evidence="10" type="ORF">ONB1V03_LOCUS9491</name>
</gene>
<keyword evidence="4 5" id="KW-0067">ATP-binding</keyword>
<keyword evidence="3 5" id="KW-0547">Nucleotide-binding</keyword>
<dbReference type="Proteomes" id="UP000728032">
    <property type="component" value="Unassembled WGS sequence"/>
</dbReference>
<reference evidence="10" key="1">
    <citation type="submission" date="2020-11" db="EMBL/GenBank/DDBJ databases">
        <authorList>
            <person name="Tran Van P."/>
        </authorList>
    </citation>
    <scope>NUCLEOTIDE SEQUENCE</scope>
</reference>
<dbReference type="EMBL" id="OC920803">
    <property type="protein sequence ID" value="CAD7652832.1"/>
    <property type="molecule type" value="Genomic_DNA"/>
</dbReference>
<dbReference type="EC" id="6.2.1.1" evidence="5"/>
<dbReference type="PANTHER" id="PTHR24095:SF244">
    <property type="entry name" value="ACETYL-COENZYME A SYNTHETASE"/>
    <property type="match status" value="1"/>
</dbReference>
<dbReference type="InterPro" id="IPR020845">
    <property type="entry name" value="AMP-binding_CS"/>
</dbReference>
<evidence type="ECO:0000256" key="2">
    <source>
        <dbReference type="ARBA" id="ARBA00022598"/>
    </source>
</evidence>
<feature type="domain" description="AMP-dependent synthetase/ligase" evidence="7">
    <location>
        <begin position="100"/>
        <end position="492"/>
    </location>
</feature>
<evidence type="ECO:0000259" key="9">
    <source>
        <dbReference type="Pfam" id="PF16177"/>
    </source>
</evidence>
<dbReference type="InterPro" id="IPR000873">
    <property type="entry name" value="AMP-dep_synth/lig_dom"/>
</dbReference>
<dbReference type="GO" id="GO:0005524">
    <property type="term" value="F:ATP binding"/>
    <property type="evidence" value="ECO:0007669"/>
    <property type="project" value="UniProtKB-UniRule"/>
</dbReference>
<feature type="domain" description="Acetyl-coenzyme A synthetase N-terminal" evidence="9">
    <location>
        <begin position="30"/>
        <end position="90"/>
    </location>
</feature>
<evidence type="ECO:0000259" key="7">
    <source>
        <dbReference type="Pfam" id="PF00501"/>
    </source>
</evidence>
<dbReference type="Gene3D" id="3.40.50.12780">
    <property type="entry name" value="N-terminal domain of ligase-like"/>
    <property type="match status" value="1"/>
</dbReference>
<dbReference type="GO" id="GO:0016208">
    <property type="term" value="F:AMP binding"/>
    <property type="evidence" value="ECO:0007669"/>
    <property type="project" value="InterPro"/>
</dbReference>
<sequence length="670" mass="75448">MAIDDNPREDIYYPNDEFRKEAHISSLDEYRKLYKKSIEDPETFWMDIAKEFYWKRLPNKDLVSYNFDVSKGPICVKWLDGALTNMCYNVLDRVIDKGLGDRVAYYWESNDDNSHRIVTYNDLLRDVCRFANVLKSLGIKKGDRVAIYMSVTIELVVVMLACARIGVIHSVIFAGFSAEALADRIMDANCILLVTADGAYRANKFIPLKSIADSALEICKRLNHKVIASIVNPHLKLYTTQDMNNNPIINWDPKVDILWNDIMKSVSDSCEPEWMEAEDPLFILYTSGSTGKPKGIVHTIGGYLLYAYVTFKYVFNYTEGDVFLSTADLGWVTAHTFSVYGALANACSIVLFEGTPVHPNPGRLWNIIDRLGVNIFYTAPTTIRSLMKFGDHYVRQYRRDSLKVLGTAGEPINPEAWYWFWDVVGNQKCPVVDNYWQTETGGPMITCLPGATPMKPGSATLPFFGVIPAILDGEGNELKGAAAGQLVFKKPWPGIARTIDGKHESYEMTYFHKFRGFYWTGDGVQRDSDGYYWMTGRNDDTLNVSGHLLSTVEVETAIVEHRAVAEAAAVSAPHAIKGESIHVFVVLNNGYELTAELETDIKRRARDRIGALAEPHVIRAVSGLPKTKSGKVMRRILHKITRNDRELGDTSTMADETILDQLFTISGIKR</sequence>
<evidence type="ECO:0000256" key="1">
    <source>
        <dbReference type="ARBA" id="ARBA00006432"/>
    </source>
</evidence>
<evidence type="ECO:0000259" key="8">
    <source>
        <dbReference type="Pfam" id="PF13193"/>
    </source>
</evidence>
<keyword evidence="2 5" id="KW-0436">Ligase</keyword>
<dbReference type="PANTHER" id="PTHR24095">
    <property type="entry name" value="ACETYL-COENZYME A SYNTHETASE"/>
    <property type="match status" value="1"/>
</dbReference>
<dbReference type="Pfam" id="PF00501">
    <property type="entry name" value="AMP-binding"/>
    <property type="match status" value="1"/>
</dbReference>
<evidence type="ECO:0000256" key="5">
    <source>
        <dbReference type="RuleBase" id="RU361147"/>
    </source>
</evidence>
<dbReference type="PROSITE" id="PS00455">
    <property type="entry name" value="AMP_BINDING"/>
    <property type="match status" value="1"/>
</dbReference>
<organism evidence="10">
    <name type="scientific">Oppiella nova</name>
    <dbReference type="NCBI Taxonomy" id="334625"/>
    <lineage>
        <taxon>Eukaryota</taxon>
        <taxon>Metazoa</taxon>
        <taxon>Ecdysozoa</taxon>
        <taxon>Arthropoda</taxon>
        <taxon>Chelicerata</taxon>
        <taxon>Arachnida</taxon>
        <taxon>Acari</taxon>
        <taxon>Acariformes</taxon>
        <taxon>Sarcoptiformes</taxon>
        <taxon>Oribatida</taxon>
        <taxon>Brachypylina</taxon>
        <taxon>Oppioidea</taxon>
        <taxon>Oppiidae</taxon>
        <taxon>Oppiella</taxon>
    </lineage>
</organism>
<name>A0A7R9M4C0_9ACAR</name>
<feature type="domain" description="AMP-binding enzyme C-terminal" evidence="8">
    <location>
        <begin position="553"/>
        <end position="631"/>
    </location>
</feature>
<keyword evidence="6" id="KW-0472">Membrane</keyword>
<dbReference type="InterPro" id="IPR042099">
    <property type="entry name" value="ANL_N_sf"/>
</dbReference>
<dbReference type="FunFam" id="3.40.50.12780:FF:000001">
    <property type="entry name" value="Acetyl-coenzyme A synthetase"/>
    <property type="match status" value="1"/>
</dbReference>
<dbReference type="Pfam" id="PF13193">
    <property type="entry name" value="AMP-binding_C"/>
    <property type="match status" value="1"/>
</dbReference>
<dbReference type="Pfam" id="PF16177">
    <property type="entry name" value="ACAS_N"/>
    <property type="match status" value="1"/>
</dbReference>
<evidence type="ECO:0000313" key="10">
    <source>
        <dbReference type="EMBL" id="CAD7652832.1"/>
    </source>
</evidence>
<protein>
    <recommendedName>
        <fullName evidence="5">Acetyl-coenzyme A synthetase</fullName>
        <ecNumber evidence="5">6.2.1.1</ecNumber>
    </recommendedName>
</protein>
<accession>A0A7R9M4C0</accession>
<dbReference type="InterPro" id="IPR025110">
    <property type="entry name" value="AMP-bd_C"/>
</dbReference>